<dbReference type="EMBL" id="AWWV01012065">
    <property type="protein sequence ID" value="OMO69240.1"/>
    <property type="molecule type" value="Genomic_DNA"/>
</dbReference>
<dbReference type="AlphaFoldDB" id="A0A1R3HFX3"/>
<accession>A0A1R3HFX3</accession>
<evidence type="ECO:0000256" key="2">
    <source>
        <dbReference type="ARBA" id="ARBA00022737"/>
    </source>
</evidence>
<gene>
    <name evidence="4" type="ORF">CCACVL1_19588</name>
</gene>
<evidence type="ECO:0000313" key="4">
    <source>
        <dbReference type="EMBL" id="OMO69240.1"/>
    </source>
</evidence>
<dbReference type="InterPro" id="IPR011990">
    <property type="entry name" value="TPR-like_helical_dom_sf"/>
</dbReference>
<feature type="repeat" description="PPR" evidence="3">
    <location>
        <begin position="299"/>
        <end position="333"/>
    </location>
</feature>
<dbReference type="Gramene" id="OMO69240">
    <property type="protein sequence ID" value="OMO69240"/>
    <property type="gene ID" value="CCACVL1_19588"/>
</dbReference>
<keyword evidence="2" id="KW-0677">Repeat</keyword>
<comment type="caution">
    <text evidence="4">The sequence shown here is derived from an EMBL/GenBank/DDBJ whole genome shotgun (WGS) entry which is preliminary data.</text>
</comment>
<dbReference type="PANTHER" id="PTHR45717:SF13">
    <property type="entry name" value="OS02G0796400 PROTEIN"/>
    <property type="match status" value="1"/>
</dbReference>
<proteinExistence type="inferred from homology"/>
<dbReference type="GO" id="GO:0005739">
    <property type="term" value="C:mitochondrion"/>
    <property type="evidence" value="ECO:0007669"/>
    <property type="project" value="TreeGrafter"/>
</dbReference>
<name>A0A1R3HFX3_COCAP</name>
<dbReference type="Pfam" id="PF01535">
    <property type="entry name" value="PPR"/>
    <property type="match status" value="2"/>
</dbReference>
<keyword evidence="5" id="KW-1185">Reference proteome</keyword>
<reference evidence="4 5" key="1">
    <citation type="submission" date="2013-09" db="EMBL/GenBank/DDBJ databases">
        <title>Corchorus capsularis genome sequencing.</title>
        <authorList>
            <person name="Alam M."/>
            <person name="Haque M.S."/>
            <person name="Islam M.S."/>
            <person name="Emdad E.M."/>
            <person name="Islam M.M."/>
            <person name="Ahmed B."/>
            <person name="Halim A."/>
            <person name="Hossen Q.M.M."/>
            <person name="Hossain M.Z."/>
            <person name="Ahmed R."/>
            <person name="Khan M.M."/>
            <person name="Islam R."/>
            <person name="Rashid M.M."/>
            <person name="Khan S.A."/>
            <person name="Rahman M.S."/>
            <person name="Alam M."/>
        </authorList>
    </citation>
    <scope>NUCLEOTIDE SEQUENCE [LARGE SCALE GENOMIC DNA]</scope>
    <source>
        <strain evidence="5">cv. CVL-1</strain>
        <tissue evidence="4">Whole seedling</tissue>
    </source>
</reference>
<dbReference type="PROSITE" id="PS51375">
    <property type="entry name" value="PPR"/>
    <property type="match status" value="1"/>
</dbReference>
<evidence type="ECO:0000256" key="3">
    <source>
        <dbReference type="PROSITE-ProRule" id="PRU00708"/>
    </source>
</evidence>
<dbReference type="OrthoDB" id="1146105at2759"/>
<organism evidence="4 5">
    <name type="scientific">Corchorus capsularis</name>
    <name type="common">Jute</name>
    <dbReference type="NCBI Taxonomy" id="210143"/>
    <lineage>
        <taxon>Eukaryota</taxon>
        <taxon>Viridiplantae</taxon>
        <taxon>Streptophyta</taxon>
        <taxon>Embryophyta</taxon>
        <taxon>Tracheophyta</taxon>
        <taxon>Spermatophyta</taxon>
        <taxon>Magnoliopsida</taxon>
        <taxon>eudicotyledons</taxon>
        <taxon>Gunneridae</taxon>
        <taxon>Pentapetalae</taxon>
        <taxon>rosids</taxon>
        <taxon>malvids</taxon>
        <taxon>Malvales</taxon>
        <taxon>Malvaceae</taxon>
        <taxon>Grewioideae</taxon>
        <taxon>Apeibeae</taxon>
        <taxon>Corchorus</taxon>
    </lineage>
</organism>
<dbReference type="InterPro" id="IPR002885">
    <property type="entry name" value="PPR_rpt"/>
</dbReference>
<evidence type="ECO:0008006" key="6">
    <source>
        <dbReference type="Google" id="ProtNLM"/>
    </source>
</evidence>
<dbReference type="GO" id="GO:0003729">
    <property type="term" value="F:mRNA binding"/>
    <property type="evidence" value="ECO:0007669"/>
    <property type="project" value="UniProtKB-ARBA"/>
</dbReference>
<evidence type="ECO:0000256" key="1">
    <source>
        <dbReference type="ARBA" id="ARBA00007626"/>
    </source>
</evidence>
<sequence length="467" mass="52937">MAIGSIFSTLKRSGGDKLSSATWRRLISSVPSPTYEEEKPPVKTASNSSGRRSLLKSGILGLKLPTEITTEVLQEWVDSGHRIKILELRFISKFLLRFKRYNQALQIWKWLETQKGLQLSAFDHANILKLLIKVQGLTPAEDYFDGLPNTASQKAACVPLLHGYVEERNIEKAEALMKAEAVYEEMRGDGNVKVGWSTLTTLAIIYIKAGLVEKAVAALKSAESMLSKRNHFPLFLMTQYATLNHKDEVLQLWEASKEACMRITWANYKCILSCLIKLGDLVEAERVFREWESNCQNYDIRVSNVLLGAYMRNGWVEKAESLHLHTLEKGGCPNYRTWEILAEGWVRSHDMVKAIKAMRNGLPMFKDCHLRPSQSILLAIAEYFEKDGNLEDANNFFRDILGKGLASSPIYKSLLRLHLSAKRPAHDILEMMDKDKIEMDDEISTLVEAFEKQVKLTPEIDVNANAT</sequence>
<dbReference type="STRING" id="210143.A0A1R3HFX3"/>
<dbReference type="Proteomes" id="UP000188268">
    <property type="component" value="Unassembled WGS sequence"/>
</dbReference>
<dbReference type="Gene3D" id="1.25.40.10">
    <property type="entry name" value="Tetratricopeptide repeat domain"/>
    <property type="match status" value="2"/>
</dbReference>
<dbReference type="OMA" id="LNWMETQ"/>
<comment type="similarity">
    <text evidence="1">Belongs to the PPR family. P subfamily.</text>
</comment>
<evidence type="ECO:0000313" key="5">
    <source>
        <dbReference type="Proteomes" id="UP000188268"/>
    </source>
</evidence>
<protein>
    <recommendedName>
        <fullName evidence="6">Tetratricopeptide-like helical</fullName>
    </recommendedName>
</protein>
<dbReference type="SUPFAM" id="SSF48452">
    <property type="entry name" value="TPR-like"/>
    <property type="match status" value="1"/>
</dbReference>
<dbReference type="PANTHER" id="PTHR45717">
    <property type="entry name" value="OS12G0527900 PROTEIN"/>
    <property type="match status" value="1"/>
</dbReference>